<keyword evidence="3" id="KW-0238">DNA-binding</keyword>
<dbReference type="RefSeq" id="WP_075755305.1">
    <property type="nucleotide sequence ID" value="NZ_CP146991.1"/>
</dbReference>
<proteinExistence type="inferred from homology"/>
<dbReference type="Pfam" id="PF14659">
    <property type="entry name" value="Phage_int_SAM_3"/>
    <property type="match status" value="1"/>
</dbReference>
<comment type="similarity">
    <text evidence="1">Belongs to the 'phage' integrase family.</text>
</comment>
<accession>A0ABP2C240</accession>
<dbReference type="EMBL" id="FCOW01000001">
    <property type="protein sequence ID" value="CVK17531.1"/>
    <property type="molecule type" value="Genomic_DNA"/>
</dbReference>
<evidence type="ECO:0000256" key="3">
    <source>
        <dbReference type="ARBA" id="ARBA00023125"/>
    </source>
</evidence>
<dbReference type="SUPFAM" id="SSF56349">
    <property type="entry name" value="DNA breaking-rejoining enzymes"/>
    <property type="match status" value="1"/>
</dbReference>
<sequence length="383" mass="42986">MAKRESGVGTEIKWLEDKQLFCQRFGYKDKAGRNKVKAIYGKSKGEIAEKRKAWQKELESGVDMAASKGTFGQLISNWLEVDKKKTLEITSYELYKSLINKHIIPELGKTKLKDLDRVRIQQFINSKDEKLSRKSLELLRTIIGNCLSNAVLDDIIIKNPAIGVKIPKKPVAGRDEVKPFTEEELGKILKSSDGKYLQNIIYVAAFTGMRKGELLGLRWQDVDTKKGVINVRQGAKYTATEQKMIVGNLKTEKAFRTIPINDKVKAALKKQKAWQAANKLELGTAYTNNNLVFTLETGEMVKGTQITNAFCRATKAAGVEYRSFHQLRHTFASIAISRKVNIKTLSEVLGHTNIQITYNKYGHLLEGDAESVIDAVSNYLAGL</sequence>
<evidence type="ECO:0000256" key="1">
    <source>
        <dbReference type="ARBA" id="ARBA00008857"/>
    </source>
</evidence>
<keyword evidence="2" id="KW-0229">DNA integration</keyword>
<dbReference type="PROSITE" id="PS51898">
    <property type="entry name" value="TYR_RECOMBINASE"/>
    <property type="match status" value="1"/>
</dbReference>
<dbReference type="Gene3D" id="1.10.150.130">
    <property type="match status" value="1"/>
</dbReference>
<organism evidence="6 7">
    <name type="scientific">Sporomusa sphaeroides DSM 2875</name>
    <dbReference type="NCBI Taxonomy" id="1337886"/>
    <lineage>
        <taxon>Bacteria</taxon>
        <taxon>Bacillati</taxon>
        <taxon>Bacillota</taxon>
        <taxon>Negativicutes</taxon>
        <taxon>Selenomonadales</taxon>
        <taxon>Sporomusaceae</taxon>
        <taxon>Sporomusa</taxon>
    </lineage>
</organism>
<dbReference type="InterPro" id="IPR011010">
    <property type="entry name" value="DNA_brk_join_enz"/>
</dbReference>
<feature type="domain" description="Tyr recombinase" evidence="5">
    <location>
        <begin position="175"/>
        <end position="374"/>
    </location>
</feature>
<dbReference type="InterPro" id="IPR050090">
    <property type="entry name" value="Tyrosine_recombinase_XerCD"/>
</dbReference>
<protein>
    <submittedName>
        <fullName evidence="6">Prophage phiRv2 integrase</fullName>
    </submittedName>
</protein>
<evidence type="ECO:0000256" key="2">
    <source>
        <dbReference type="ARBA" id="ARBA00022908"/>
    </source>
</evidence>
<evidence type="ECO:0000256" key="4">
    <source>
        <dbReference type="ARBA" id="ARBA00023172"/>
    </source>
</evidence>
<dbReference type="InterPro" id="IPR010998">
    <property type="entry name" value="Integrase_recombinase_N"/>
</dbReference>
<reference evidence="6 7" key="1">
    <citation type="submission" date="2016-01" db="EMBL/GenBank/DDBJ databases">
        <authorList>
            <person name="Brown R."/>
        </authorList>
    </citation>
    <scope>NUCLEOTIDE SEQUENCE [LARGE SCALE GENOMIC DNA]</scope>
    <source>
        <strain evidence="6">Sporomusa sphaeroides DSM 2875</strain>
    </source>
</reference>
<keyword evidence="4" id="KW-0233">DNA recombination</keyword>
<dbReference type="Gene3D" id="1.10.443.10">
    <property type="entry name" value="Intergrase catalytic core"/>
    <property type="match status" value="1"/>
</dbReference>
<dbReference type="Pfam" id="PF00589">
    <property type="entry name" value="Phage_integrase"/>
    <property type="match status" value="1"/>
</dbReference>
<dbReference type="InterPro" id="IPR013762">
    <property type="entry name" value="Integrase-like_cat_sf"/>
</dbReference>
<dbReference type="PANTHER" id="PTHR30349:SF64">
    <property type="entry name" value="PROPHAGE INTEGRASE INTD-RELATED"/>
    <property type="match status" value="1"/>
</dbReference>
<evidence type="ECO:0000259" key="5">
    <source>
        <dbReference type="PROSITE" id="PS51898"/>
    </source>
</evidence>
<gene>
    <name evidence="6" type="ORF">SSPH_00165</name>
</gene>
<keyword evidence="7" id="KW-1185">Reference proteome</keyword>
<dbReference type="CDD" id="cd01189">
    <property type="entry name" value="INT_ICEBs1_C_like"/>
    <property type="match status" value="1"/>
</dbReference>
<comment type="caution">
    <text evidence="6">The sequence shown here is derived from an EMBL/GenBank/DDBJ whole genome shotgun (WGS) entry which is preliminary data.</text>
</comment>
<dbReference type="Proteomes" id="UP000245702">
    <property type="component" value="Unassembled WGS sequence"/>
</dbReference>
<dbReference type="PANTHER" id="PTHR30349">
    <property type="entry name" value="PHAGE INTEGRASE-RELATED"/>
    <property type="match status" value="1"/>
</dbReference>
<evidence type="ECO:0000313" key="6">
    <source>
        <dbReference type="EMBL" id="CVK17531.1"/>
    </source>
</evidence>
<name>A0ABP2C240_9FIRM</name>
<evidence type="ECO:0000313" key="7">
    <source>
        <dbReference type="Proteomes" id="UP000245702"/>
    </source>
</evidence>
<dbReference type="InterPro" id="IPR004107">
    <property type="entry name" value="Integrase_SAM-like_N"/>
</dbReference>
<dbReference type="InterPro" id="IPR002104">
    <property type="entry name" value="Integrase_catalytic"/>
</dbReference>